<feature type="domain" description="Beta-lactamase-related" evidence="2">
    <location>
        <begin position="40"/>
        <end position="364"/>
    </location>
</feature>
<dbReference type="InterPro" id="IPR050491">
    <property type="entry name" value="AmpC-like"/>
</dbReference>
<feature type="signal peptide" evidence="1">
    <location>
        <begin position="1"/>
        <end position="24"/>
    </location>
</feature>
<comment type="caution">
    <text evidence="3">The sequence shown here is derived from an EMBL/GenBank/DDBJ whole genome shotgun (WGS) entry which is preliminary data.</text>
</comment>
<organism evidence="3 4">
    <name type="scientific">Saccharothrix mutabilis subsp. mutabilis</name>
    <dbReference type="NCBI Taxonomy" id="66855"/>
    <lineage>
        <taxon>Bacteria</taxon>
        <taxon>Bacillati</taxon>
        <taxon>Actinomycetota</taxon>
        <taxon>Actinomycetes</taxon>
        <taxon>Pseudonocardiales</taxon>
        <taxon>Pseudonocardiaceae</taxon>
        <taxon>Saccharothrix</taxon>
    </lineage>
</organism>
<evidence type="ECO:0000313" key="4">
    <source>
        <dbReference type="Proteomes" id="UP001500416"/>
    </source>
</evidence>
<dbReference type="InterPro" id="IPR012338">
    <property type="entry name" value="Beta-lactam/transpept-like"/>
</dbReference>
<name>A0ABN0UGR1_9PSEU</name>
<evidence type="ECO:0000313" key="3">
    <source>
        <dbReference type="EMBL" id="GAA0249738.1"/>
    </source>
</evidence>
<reference evidence="3 4" key="1">
    <citation type="journal article" date="2019" name="Int. J. Syst. Evol. Microbiol.">
        <title>The Global Catalogue of Microorganisms (GCM) 10K type strain sequencing project: providing services to taxonomists for standard genome sequencing and annotation.</title>
        <authorList>
            <consortium name="The Broad Institute Genomics Platform"/>
            <consortium name="The Broad Institute Genome Sequencing Center for Infectious Disease"/>
            <person name="Wu L."/>
            <person name="Ma J."/>
        </authorList>
    </citation>
    <scope>NUCLEOTIDE SEQUENCE [LARGE SCALE GENOMIC DNA]</scope>
    <source>
        <strain evidence="3 4">JCM 3380</strain>
    </source>
</reference>
<gene>
    <name evidence="3" type="ORF">GCM10010492_57290</name>
</gene>
<dbReference type="Proteomes" id="UP001500416">
    <property type="component" value="Unassembled WGS sequence"/>
</dbReference>
<dbReference type="PANTHER" id="PTHR46825">
    <property type="entry name" value="D-ALANYL-D-ALANINE-CARBOXYPEPTIDASE/ENDOPEPTIDASE AMPH"/>
    <property type="match status" value="1"/>
</dbReference>
<evidence type="ECO:0000256" key="1">
    <source>
        <dbReference type="SAM" id="SignalP"/>
    </source>
</evidence>
<sequence length="381" mass="41041">MGMRFPYKSVAVALSLSLTATAQAAEPVGYPRAELQRDVDALQRRGVVGVQARVVTGRGAGWAVTSGVADVRTGRPVPAQGHYRIASNTKSFVAAVVLQLVGEGALGLDDPVERHLPGLIRGNGHDGAAITVRHLLQHTSGLPEYHAVLPGEGRAGFERHRFDHYEPGQLVALALSRPPDFAPGTDWRYSNTGYVVAGMVVEAVTGNSWRTEVERRIIRPLRLTDTRVPADDHRLPHPHARAYQQWEFGGELSDTTEFNPTVSDAAGAITSTTRDVSRFFRALLGGELLKPAQQAELVRTVPADDGLEHGLGLYRKPLSCGGFYYDHGGNTAGVISRGGVSPDGRRSIAMAFTGAHGDSRDDIAELAATSDRIVDRTFCDR</sequence>
<keyword evidence="1" id="KW-0732">Signal</keyword>
<feature type="chain" id="PRO_5046175897" evidence="1">
    <location>
        <begin position="25"/>
        <end position="381"/>
    </location>
</feature>
<dbReference type="GO" id="GO:0016787">
    <property type="term" value="F:hydrolase activity"/>
    <property type="evidence" value="ECO:0007669"/>
    <property type="project" value="UniProtKB-KW"/>
</dbReference>
<dbReference type="SUPFAM" id="SSF56601">
    <property type="entry name" value="beta-lactamase/transpeptidase-like"/>
    <property type="match status" value="1"/>
</dbReference>
<dbReference type="Gene3D" id="3.40.710.10">
    <property type="entry name" value="DD-peptidase/beta-lactamase superfamily"/>
    <property type="match status" value="1"/>
</dbReference>
<protein>
    <submittedName>
        <fullName evidence="3">Serine hydrolase domain-containing protein</fullName>
    </submittedName>
</protein>
<dbReference type="PANTHER" id="PTHR46825:SF7">
    <property type="entry name" value="D-ALANYL-D-ALANINE CARBOXYPEPTIDASE"/>
    <property type="match status" value="1"/>
</dbReference>
<accession>A0ABN0UGR1</accession>
<dbReference type="Pfam" id="PF00144">
    <property type="entry name" value="Beta-lactamase"/>
    <property type="match status" value="1"/>
</dbReference>
<keyword evidence="4" id="KW-1185">Reference proteome</keyword>
<dbReference type="InterPro" id="IPR001466">
    <property type="entry name" value="Beta-lactam-related"/>
</dbReference>
<dbReference type="EMBL" id="BAAABU010000017">
    <property type="protein sequence ID" value="GAA0249738.1"/>
    <property type="molecule type" value="Genomic_DNA"/>
</dbReference>
<keyword evidence="3" id="KW-0378">Hydrolase</keyword>
<evidence type="ECO:0000259" key="2">
    <source>
        <dbReference type="Pfam" id="PF00144"/>
    </source>
</evidence>
<proteinExistence type="predicted"/>